<sequence length="193" mass="21511">MVDEAECTNTRLAGDLKALNLQKAVLEGQIADAHKVKEKAEGDLKALEKNLEVFKQKKDEENRIKELESEVVELKDSVAAEKLRADCSKKVIFDLEKQRDEYAEDAKGAVSATEGFLKAQLAVLLPEFDISRIGFMKEIVDGNPSCLFLGRVPVNILIEVRRAVLVGLCRFRIVDLGVFELLEGSDQFPFSEA</sequence>
<comment type="caution">
    <text evidence="2">The sequence shown here is derived from an EMBL/GenBank/DDBJ whole genome shotgun (WGS) entry which is preliminary data.</text>
</comment>
<accession>A0ABU6V4V2</accession>
<evidence type="ECO:0000313" key="2">
    <source>
        <dbReference type="EMBL" id="MED6168394.1"/>
    </source>
</evidence>
<feature type="coiled-coil region" evidence="1">
    <location>
        <begin position="30"/>
        <end position="84"/>
    </location>
</feature>
<evidence type="ECO:0000313" key="3">
    <source>
        <dbReference type="Proteomes" id="UP001341840"/>
    </source>
</evidence>
<proteinExistence type="predicted"/>
<reference evidence="2 3" key="1">
    <citation type="journal article" date="2023" name="Plants (Basel)">
        <title>Bridging the Gap: Combining Genomics and Transcriptomics Approaches to Understand Stylosanthes scabra, an Orphan Legume from the Brazilian Caatinga.</title>
        <authorList>
            <person name="Ferreira-Neto J.R.C."/>
            <person name="da Silva M.D."/>
            <person name="Binneck E."/>
            <person name="de Melo N.F."/>
            <person name="da Silva R.H."/>
            <person name="de Melo A.L.T.M."/>
            <person name="Pandolfi V."/>
            <person name="Bustamante F.O."/>
            <person name="Brasileiro-Vidal A.C."/>
            <person name="Benko-Iseppon A.M."/>
        </authorList>
    </citation>
    <scope>NUCLEOTIDE SEQUENCE [LARGE SCALE GENOMIC DNA]</scope>
    <source>
        <tissue evidence="2">Leaves</tissue>
    </source>
</reference>
<gene>
    <name evidence="2" type="ORF">PIB30_011284</name>
</gene>
<dbReference type="EMBL" id="JASCZI010151062">
    <property type="protein sequence ID" value="MED6168394.1"/>
    <property type="molecule type" value="Genomic_DNA"/>
</dbReference>
<dbReference type="Proteomes" id="UP001341840">
    <property type="component" value="Unassembled WGS sequence"/>
</dbReference>
<name>A0ABU6V4V2_9FABA</name>
<evidence type="ECO:0000256" key="1">
    <source>
        <dbReference type="SAM" id="Coils"/>
    </source>
</evidence>
<keyword evidence="1" id="KW-0175">Coiled coil</keyword>
<organism evidence="2 3">
    <name type="scientific">Stylosanthes scabra</name>
    <dbReference type="NCBI Taxonomy" id="79078"/>
    <lineage>
        <taxon>Eukaryota</taxon>
        <taxon>Viridiplantae</taxon>
        <taxon>Streptophyta</taxon>
        <taxon>Embryophyta</taxon>
        <taxon>Tracheophyta</taxon>
        <taxon>Spermatophyta</taxon>
        <taxon>Magnoliopsida</taxon>
        <taxon>eudicotyledons</taxon>
        <taxon>Gunneridae</taxon>
        <taxon>Pentapetalae</taxon>
        <taxon>rosids</taxon>
        <taxon>fabids</taxon>
        <taxon>Fabales</taxon>
        <taxon>Fabaceae</taxon>
        <taxon>Papilionoideae</taxon>
        <taxon>50 kb inversion clade</taxon>
        <taxon>dalbergioids sensu lato</taxon>
        <taxon>Dalbergieae</taxon>
        <taxon>Pterocarpus clade</taxon>
        <taxon>Stylosanthes</taxon>
    </lineage>
</organism>
<protein>
    <submittedName>
        <fullName evidence="2">Uncharacterized protein</fullName>
    </submittedName>
</protein>
<keyword evidence="3" id="KW-1185">Reference proteome</keyword>